<reference evidence="2 3" key="1">
    <citation type="submission" date="2024-02" db="EMBL/GenBank/DDBJ databases">
        <title>Rubritalea halochordaticola NBRC 107102.</title>
        <authorList>
            <person name="Ichikawa N."/>
            <person name="Katano-Makiyama Y."/>
            <person name="Hidaka K."/>
        </authorList>
    </citation>
    <scope>NUCLEOTIDE SEQUENCE [LARGE SCALE GENOMIC DNA]</scope>
    <source>
        <strain evidence="2 3">NBRC 107102</strain>
    </source>
</reference>
<dbReference type="InterPro" id="IPR051916">
    <property type="entry name" value="GPI-anchor_lipid_remodeler"/>
</dbReference>
<dbReference type="Gene3D" id="3.60.10.10">
    <property type="entry name" value="Endonuclease/exonuclease/phosphatase"/>
    <property type="match status" value="1"/>
</dbReference>
<feature type="domain" description="Endonuclease/exonuclease/phosphatase" evidence="1">
    <location>
        <begin position="42"/>
        <end position="296"/>
    </location>
</feature>
<dbReference type="EMBL" id="BAABRL010000014">
    <property type="protein sequence ID" value="GAA5497391.1"/>
    <property type="molecule type" value="Genomic_DNA"/>
</dbReference>
<dbReference type="InterPro" id="IPR036691">
    <property type="entry name" value="Endo/exonu/phosph_ase_sf"/>
</dbReference>
<protein>
    <recommendedName>
        <fullName evidence="1">Endonuclease/exonuclease/phosphatase domain-containing protein</fullName>
    </recommendedName>
</protein>
<dbReference type="Pfam" id="PF03372">
    <property type="entry name" value="Exo_endo_phos"/>
    <property type="match status" value="1"/>
</dbReference>
<name>A0ABP9V8J6_9BACT</name>
<dbReference type="SUPFAM" id="SSF56219">
    <property type="entry name" value="DNase I-like"/>
    <property type="match status" value="1"/>
</dbReference>
<dbReference type="PANTHER" id="PTHR14859:SF1">
    <property type="entry name" value="PGAP2-INTERACTING PROTEIN"/>
    <property type="match status" value="1"/>
</dbReference>
<organism evidence="2 3">
    <name type="scientific">Rubritalea halochordaticola</name>
    <dbReference type="NCBI Taxonomy" id="714537"/>
    <lineage>
        <taxon>Bacteria</taxon>
        <taxon>Pseudomonadati</taxon>
        <taxon>Verrucomicrobiota</taxon>
        <taxon>Verrucomicrobiia</taxon>
        <taxon>Verrucomicrobiales</taxon>
        <taxon>Rubritaleaceae</taxon>
        <taxon>Rubritalea</taxon>
    </lineage>
</organism>
<evidence type="ECO:0000313" key="3">
    <source>
        <dbReference type="Proteomes" id="UP001424741"/>
    </source>
</evidence>
<proteinExistence type="predicted"/>
<dbReference type="Proteomes" id="UP001424741">
    <property type="component" value="Unassembled WGS sequence"/>
</dbReference>
<evidence type="ECO:0000313" key="2">
    <source>
        <dbReference type="EMBL" id="GAA5497391.1"/>
    </source>
</evidence>
<accession>A0ABP9V8J6</accession>
<sequence length="306" mass="34405">MLAGMNRFSLMAVLLVCGFCLGGSVRAEVGSGSPQAKVFRVMTYNIWNVFDNKNQLENGVRWIKEQDVDVLALQELTNVKPEFLGSIAKRWGHEYSALLKTSGYSVGLTSRTPIEIREKRLKGMHHGYLHASTANLEVFVVHLSPFKYEVRKREAEILVKQIKLLLAQKKRVIVMGDFNALSPSDRLFLDQNEEALKAASETDAKHAHVQNLKDGKFDYGVMAHFLNAGLYDVVDKQLPLNAVDRVTCPTGIFADKKTVPANGQRVDFILVSPNLYHSISKSFIPRDEILNRISDHYPVSVEFKSN</sequence>
<dbReference type="PANTHER" id="PTHR14859">
    <property type="entry name" value="CALCOFLUOR WHITE HYPERSENSITIVE PROTEIN PRECURSOR"/>
    <property type="match status" value="1"/>
</dbReference>
<comment type="caution">
    <text evidence="2">The sequence shown here is derived from an EMBL/GenBank/DDBJ whole genome shotgun (WGS) entry which is preliminary data.</text>
</comment>
<gene>
    <name evidence="2" type="ORF">Rhal01_03585</name>
</gene>
<keyword evidence="3" id="KW-1185">Reference proteome</keyword>
<dbReference type="InterPro" id="IPR005135">
    <property type="entry name" value="Endo/exonuclease/phosphatase"/>
</dbReference>
<evidence type="ECO:0000259" key="1">
    <source>
        <dbReference type="Pfam" id="PF03372"/>
    </source>
</evidence>